<dbReference type="InterPro" id="IPR001763">
    <property type="entry name" value="Rhodanese-like_dom"/>
</dbReference>
<accession>A0A1J5R942</accession>
<keyword evidence="2" id="KW-0808">Transferase</keyword>
<name>A0A1J5R942_9ZZZZ</name>
<dbReference type="PANTHER" id="PTHR43031">
    <property type="entry name" value="FAD-DEPENDENT OXIDOREDUCTASE"/>
    <property type="match status" value="1"/>
</dbReference>
<feature type="domain" description="Rhodanese" evidence="1">
    <location>
        <begin position="13"/>
        <end position="100"/>
    </location>
</feature>
<dbReference type="GO" id="GO:0004792">
    <property type="term" value="F:thiosulfate-cyanide sulfurtransferase activity"/>
    <property type="evidence" value="ECO:0007669"/>
    <property type="project" value="UniProtKB-EC"/>
</dbReference>
<dbReference type="SMART" id="SM00450">
    <property type="entry name" value="RHOD"/>
    <property type="match status" value="1"/>
</dbReference>
<dbReference type="AlphaFoldDB" id="A0A1J5R942"/>
<dbReference type="SUPFAM" id="SSF52821">
    <property type="entry name" value="Rhodanese/Cell cycle control phosphatase"/>
    <property type="match status" value="1"/>
</dbReference>
<reference evidence="2" key="1">
    <citation type="submission" date="2016-10" db="EMBL/GenBank/DDBJ databases">
        <title>Sequence of Gallionella enrichment culture.</title>
        <authorList>
            <person name="Poehlein A."/>
            <person name="Muehling M."/>
            <person name="Daniel R."/>
        </authorList>
    </citation>
    <scope>NUCLEOTIDE SEQUENCE</scope>
</reference>
<dbReference type="Pfam" id="PF00581">
    <property type="entry name" value="Rhodanese"/>
    <property type="match status" value="1"/>
</dbReference>
<dbReference type="InterPro" id="IPR001307">
    <property type="entry name" value="Thiosulphate_STrfase_CS"/>
</dbReference>
<dbReference type="InterPro" id="IPR036873">
    <property type="entry name" value="Rhodanese-like_dom_sf"/>
</dbReference>
<dbReference type="PROSITE" id="PS50206">
    <property type="entry name" value="RHODANESE_3"/>
    <property type="match status" value="1"/>
</dbReference>
<evidence type="ECO:0000259" key="1">
    <source>
        <dbReference type="PROSITE" id="PS50206"/>
    </source>
</evidence>
<dbReference type="CDD" id="cd00158">
    <property type="entry name" value="RHOD"/>
    <property type="match status" value="1"/>
</dbReference>
<dbReference type="Gene3D" id="3.40.250.10">
    <property type="entry name" value="Rhodanese-like domain"/>
    <property type="match status" value="1"/>
</dbReference>
<comment type="caution">
    <text evidence="2">The sequence shown here is derived from an EMBL/GenBank/DDBJ whole genome shotgun (WGS) entry which is preliminary data.</text>
</comment>
<organism evidence="2">
    <name type="scientific">mine drainage metagenome</name>
    <dbReference type="NCBI Taxonomy" id="410659"/>
    <lineage>
        <taxon>unclassified sequences</taxon>
        <taxon>metagenomes</taxon>
        <taxon>ecological metagenomes</taxon>
    </lineage>
</organism>
<dbReference type="EMBL" id="MLJW01000600">
    <property type="protein sequence ID" value="OIQ84669.1"/>
    <property type="molecule type" value="Genomic_DNA"/>
</dbReference>
<dbReference type="PANTHER" id="PTHR43031:SF1">
    <property type="entry name" value="PYRIDINE NUCLEOTIDE-DISULPHIDE OXIDOREDUCTASE"/>
    <property type="match status" value="1"/>
</dbReference>
<dbReference type="PROSITE" id="PS00380">
    <property type="entry name" value="RHODANESE_1"/>
    <property type="match status" value="1"/>
</dbReference>
<proteinExistence type="predicted"/>
<dbReference type="InterPro" id="IPR050229">
    <property type="entry name" value="GlpE_sulfurtransferase"/>
</dbReference>
<evidence type="ECO:0000313" key="2">
    <source>
        <dbReference type="EMBL" id="OIQ84669.1"/>
    </source>
</evidence>
<gene>
    <name evidence="2" type="primary">glpE_17</name>
    <name evidence="2" type="ORF">GALL_335050</name>
</gene>
<protein>
    <submittedName>
        <fullName evidence="2">Thiosulfate sulfurtransferase GlpE</fullName>
        <ecNumber evidence="2">2.8.1.1</ecNumber>
    </submittedName>
</protein>
<sequence length="107" mass="11171">MSEVVVDAFAAAHADGAFVLDVREPYEYVGGHVPGARLVPVGQVPARLPEIPRGERVYVVCASGNRSRGVTDLLRRAGYDAYSVVGGTSAWIGSGRPVVAGQHPNAA</sequence>
<dbReference type="EC" id="2.8.1.1" evidence="2"/>